<reference evidence="1 2" key="1">
    <citation type="submission" date="2016-09" db="EMBL/GenBank/DDBJ databases">
        <authorList>
            <person name="Capua I."/>
            <person name="De Benedictis P."/>
            <person name="Joannis T."/>
            <person name="Lombin L.H."/>
            <person name="Cattoli G."/>
        </authorList>
    </citation>
    <scope>NUCLEOTIDE SEQUENCE [LARGE SCALE GENOMIC DNA]</scope>
    <source>
        <strain evidence="1 2">IMI 309357</strain>
    </source>
</reference>
<dbReference type="AlphaFoldDB" id="A0A1G4APK5"/>
<proteinExistence type="predicted"/>
<keyword evidence="2" id="KW-1185">Reference proteome</keyword>
<dbReference type="RefSeq" id="XP_022468205.1">
    <property type="nucleotide sequence ID" value="XM_022625269.1"/>
</dbReference>
<evidence type="ECO:0000313" key="2">
    <source>
        <dbReference type="Proteomes" id="UP000176998"/>
    </source>
</evidence>
<dbReference type="EMBL" id="MJBS01000205">
    <property type="protein sequence ID" value="OHE91031.1"/>
    <property type="molecule type" value="Genomic_DNA"/>
</dbReference>
<protein>
    <submittedName>
        <fullName evidence="1">Uncharacterized protein</fullName>
    </submittedName>
</protein>
<comment type="caution">
    <text evidence="1">The sequence shown here is derived from an EMBL/GenBank/DDBJ whole genome shotgun (WGS) entry which is preliminary data.</text>
</comment>
<accession>A0A1G4APK5</accession>
<dbReference type="Proteomes" id="UP000176998">
    <property type="component" value="Unassembled WGS sequence"/>
</dbReference>
<dbReference type="GeneID" id="34566779"/>
<gene>
    <name evidence="1" type="ORF">CORC01_13653</name>
</gene>
<sequence>MDASKRSRFQQANDDLYCGTNVVDTTSPRQTPLSGQLTGARCKRGVALTCLPRDGPVHVLHLDQSATHARQTMDLFGDFKSEITRRIGSCVPSSVRWGLLRSSSGYNFGLPVPCTLTTMFRPLISCCGQRYGQDPTLFEAEEWATGI</sequence>
<evidence type="ECO:0000313" key="1">
    <source>
        <dbReference type="EMBL" id="OHE91031.1"/>
    </source>
</evidence>
<name>A0A1G4APK5_9PEZI</name>
<organism evidence="1 2">
    <name type="scientific">Colletotrichum orchidophilum</name>
    <dbReference type="NCBI Taxonomy" id="1209926"/>
    <lineage>
        <taxon>Eukaryota</taxon>
        <taxon>Fungi</taxon>
        <taxon>Dikarya</taxon>
        <taxon>Ascomycota</taxon>
        <taxon>Pezizomycotina</taxon>
        <taxon>Sordariomycetes</taxon>
        <taxon>Hypocreomycetidae</taxon>
        <taxon>Glomerellales</taxon>
        <taxon>Glomerellaceae</taxon>
        <taxon>Colletotrichum</taxon>
    </lineage>
</organism>